<organism evidence="3 4">
    <name type="scientific">Dankookia rubra</name>
    <dbReference type="NCBI Taxonomy" id="1442381"/>
    <lineage>
        <taxon>Bacteria</taxon>
        <taxon>Pseudomonadati</taxon>
        <taxon>Pseudomonadota</taxon>
        <taxon>Alphaproteobacteria</taxon>
        <taxon>Acetobacterales</taxon>
        <taxon>Roseomonadaceae</taxon>
        <taxon>Dankookia</taxon>
    </lineage>
</organism>
<dbReference type="InterPro" id="IPR000073">
    <property type="entry name" value="AB_hydrolase_1"/>
</dbReference>
<comment type="caution">
    <text evidence="3">The sequence shown here is derived from an EMBL/GenBank/DDBJ whole genome shotgun (WGS) entry which is preliminary data.</text>
</comment>
<dbReference type="AlphaFoldDB" id="A0A4R5Q9I5"/>
<dbReference type="SUPFAM" id="SSF53474">
    <property type="entry name" value="alpha/beta-Hydrolases"/>
    <property type="match status" value="1"/>
</dbReference>
<evidence type="ECO:0000259" key="1">
    <source>
        <dbReference type="Pfam" id="PF00561"/>
    </source>
</evidence>
<dbReference type="OrthoDB" id="9801400at2"/>
<dbReference type="PRINTS" id="PR00111">
    <property type="entry name" value="ABHYDROLASE"/>
</dbReference>
<feature type="domain" description="Carboxymuconolactone decarboxylase-like" evidence="2">
    <location>
        <begin position="297"/>
        <end position="376"/>
    </location>
</feature>
<dbReference type="GO" id="GO:0016787">
    <property type="term" value="F:hydrolase activity"/>
    <property type="evidence" value="ECO:0007669"/>
    <property type="project" value="UniProtKB-KW"/>
</dbReference>
<dbReference type="GO" id="GO:0051920">
    <property type="term" value="F:peroxiredoxin activity"/>
    <property type="evidence" value="ECO:0007669"/>
    <property type="project" value="InterPro"/>
</dbReference>
<evidence type="ECO:0000313" key="3">
    <source>
        <dbReference type="EMBL" id="TDH58837.1"/>
    </source>
</evidence>
<reference evidence="3 4" key="1">
    <citation type="journal article" date="2016" name="J. Microbiol.">
        <title>Dankookia rubra gen. nov., sp. nov., an alphaproteobacterium isolated from sediment of a shallow stream.</title>
        <authorList>
            <person name="Kim W.H."/>
            <person name="Kim D.H."/>
            <person name="Kang K."/>
            <person name="Ahn T.Y."/>
        </authorList>
    </citation>
    <scope>NUCLEOTIDE SEQUENCE [LARGE SCALE GENOMIC DNA]</scope>
    <source>
        <strain evidence="3 4">JCM30602</strain>
    </source>
</reference>
<dbReference type="PANTHER" id="PTHR33570">
    <property type="entry name" value="4-CARBOXYMUCONOLACTONE DECARBOXYLASE FAMILY PROTEIN"/>
    <property type="match status" value="1"/>
</dbReference>
<dbReference type="Pfam" id="PF00561">
    <property type="entry name" value="Abhydrolase_1"/>
    <property type="match status" value="1"/>
</dbReference>
<dbReference type="EMBL" id="SMSJ01000094">
    <property type="protein sequence ID" value="TDH58837.1"/>
    <property type="molecule type" value="Genomic_DNA"/>
</dbReference>
<proteinExistence type="predicted"/>
<dbReference type="InterPro" id="IPR052512">
    <property type="entry name" value="4CMD/NDH-1_regulator"/>
</dbReference>
<dbReference type="Gene3D" id="1.20.1290.10">
    <property type="entry name" value="AhpD-like"/>
    <property type="match status" value="1"/>
</dbReference>
<dbReference type="RefSeq" id="WP_133292345.1">
    <property type="nucleotide sequence ID" value="NZ_SMSJ01000094.1"/>
</dbReference>
<name>A0A4R5Q9I5_9PROT</name>
<dbReference type="Pfam" id="PF02627">
    <property type="entry name" value="CMD"/>
    <property type="match status" value="1"/>
</dbReference>
<keyword evidence="3" id="KW-0378">Hydrolase</keyword>
<protein>
    <submittedName>
        <fullName evidence="3">Alpha/beta fold hydrolase</fullName>
    </submittedName>
</protein>
<dbReference type="Proteomes" id="UP000295096">
    <property type="component" value="Unassembled WGS sequence"/>
</dbReference>
<sequence>MFCQIGDIAIHATVEGPPQAPAVLLLHSLGTSLHMWDPQAAALATHYRVIRMDMRGHGLTEATPGPYTMAMLAQDALGLLDSLGIAEAHVGGVSIGGHIALQMAARAPGRVISLMPCDTALEFGGAANWQDRMDLVAKGGIAAVADATMGRWVLDHSLASSKGLKRMLLGTDPAGWLGCAAALRDTSAAGIAGKVACPTTILVGDRDQSTPLSAAEAIRDAIPGSALVLIPEAAHIPNFEQDHAVTRAVLHHMDRVTALPAAAAEAGMAMRKRVLGEAHVARSEAALTAMDAPFRDFILEGVWGRVWTRPGLSVRDRSLLCLGILSALHHHDEFRLHARATANTGVTPEEIAEVLLQVAAYAGVPSANTALRIAKETLKEMQAQ</sequence>
<accession>A0A4R5Q9I5</accession>
<feature type="domain" description="AB hydrolase-1" evidence="1">
    <location>
        <begin position="21"/>
        <end position="119"/>
    </location>
</feature>
<dbReference type="InterPro" id="IPR029032">
    <property type="entry name" value="AhpD-like"/>
</dbReference>
<evidence type="ECO:0000259" key="2">
    <source>
        <dbReference type="Pfam" id="PF02627"/>
    </source>
</evidence>
<evidence type="ECO:0000313" key="4">
    <source>
        <dbReference type="Proteomes" id="UP000295096"/>
    </source>
</evidence>
<gene>
    <name evidence="3" type="ORF">E2C06_30475</name>
</gene>
<dbReference type="PANTHER" id="PTHR33570:SF2">
    <property type="entry name" value="CARBOXYMUCONOLACTONE DECARBOXYLASE-LIKE DOMAIN-CONTAINING PROTEIN"/>
    <property type="match status" value="1"/>
</dbReference>
<dbReference type="InterPro" id="IPR029058">
    <property type="entry name" value="AB_hydrolase_fold"/>
</dbReference>
<keyword evidence="4" id="KW-1185">Reference proteome</keyword>
<dbReference type="SUPFAM" id="SSF69118">
    <property type="entry name" value="AhpD-like"/>
    <property type="match status" value="1"/>
</dbReference>
<dbReference type="InterPro" id="IPR003779">
    <property type="entry name" value="CMD-like"/>
</dbReference>
<dbReference type="Gene3D" id="3.40.50.1820">
    <property type="entry name" value="alpha/beta hydrolase"/>
    <property type="match status" value="1"/>
</dbReference>